<evidence type="ECO:0000313" key="2">
    <source>
        <dbReference type="EMBL" id="STY30181.1"/>
    </source>
</evidence>
<accession>A0A378LW59</accession>
<dbReference type="STRING" id="1122170.GCA_000701265_00210"/>
<evidence type="ECO:0000313" key="3">
    <source>
        <dbReference type="Proteomes" id="UP000255297"/>
    </source>
</evidence>
<evidence type="ECO:0000256" key="1">
    <source>
        <dbReference type="SAM" id="Coils"/>
    </source>
</evidence>
<feature type="coiled-coil region" evidence="1">
    <location>
        <begin position="282"/>
        <end position="309"/>
    </location>
</feature>
<proteinExistence type="predicted"/>
<name>A0A378LW59_9GAMM</name>
<organism evidence="2 3">
    <name type="scientific">Legionella wadsworthii</name>
    <dbReference type="NCBI Taxonomy" id="28088"/>
    <lineage>
        <taxon>Bacteria</taxon>
        <taxon>Pseudomonadati</taxon>
        <taxon>Pseudomonadota</taxon>
        <taxon>Gammaproteobacteria</taxon>
        <taxon>Legionellales</taxon>
        <taxon>Legionellaceae</taxon>
        <taxon>Legionella</taxon>
    </lineage>
</organism>
<dbReference type="Proteomes" id="UP000255297">
    <property type="component" value="Unassembled WGS sequence"/>
</dbReference>
<gene>
    <name evidence="2" type="ORF">NCTC11532_02277</name>
</gene>
<reference evidence="2 3" key="1">
    <citation type="submission" date="2018-06" db="EMBL/GenBank/DDBJ databases">
        <authorList>
            <consortium name="Pathogen Informatics"/>
            <person name="Doyle S."/>
        </authorList>
    </citation>
    <scope>NUCLEOTIDE SEQUENCE [LARGE SCALE GENOMIC DNA]</scope>
    <source>
        <strain evidence="2 3">NCTC11532</strain>
    </source>
</reference>
<feature type="coiled-coil region" evidence="1">
    <location>
        <begin position="418"/>
        <end position="471"/>
    </location>
</feature>
<protein>
    <submittedName>
        <fullName evidence="2">Purine NTPase, putative</fullName>
    </submittedName>
</protein>
<dbReference type="AlphaFoldDB" id="A0A378LW59"/>
<dbReference type="EMBL" id="UGPB01000001">
    <property type="protein sequence ID" value="STY30181.1"/>
    <property type="molecule type" value="Genomic_DNA"/>
</dbReference>
<dbReference type="OrthoDB" id="5631848at2"/>
<sequence length="641" mass="73972">MLSKTELFKRWRGSLFDSEQHVLKSVLLISDYIDSVEDIEDIQTHSQQKYNDFNIYKARAWGTAAFVKLIIDEALAVLPETAKKERVLLADSSKILSSLYHNWKVNTKVNVQGLIENMGELISLDSIPFPDKKQLKQFLFSSYMFLHIAKIALSEIENTWKAQLINYFVDLQQIKNQLDYFMQKIEEKMVHLKHELSLQNNRAPDPLQAAKDLLCKRYVKVLGLNSLPLKKNPPIQSDVRNIEIRKGSRFYPTEKPMKNNILENLTLLEEDIERVSSGIFSLIKQRNKKEELESKIEALNTLLASAEANDTRITGRKYFIDFIEDGAISPLFQTLLENAEEQARIQFLEKIKHLKSIVEAPHLTTEVLNGVSWVTTPITVVYRTATPQLLQNMITTTLPSTLDGICKEELKTLVNACLLALHNKLKEKESRIAAINNRFFNQDEELKIYMVKESSEKLVELQEANNALREAVISSRRLLTAIKENSIFLQNLKTYSHTLSEFIFLHNNWLVKISNYLARFFSFFKTQTAKMIDDAAVWKDKVDALATEYQAVVEQGIQKIEHIPHLDATIKTHIKNQFRVEERKLRLEKQNNINPHSRYVRLLMSKLPSLFAAHTSSDKEKKVEVEQEAEKMPLNISNAIC</sequence>
<dbReference type="RefSeq" id="WP_031564324.1">
    <property type="nucleotide sequence ID" value="NZ_CAAAIS010000001.1"/>
</dbReference>
<keyword evidence="3" id="KW-1185">Reference proteome</keyword>
<keyword evidence="1" id="KW-0175">Coiled coil</keyword>